<dbReference type="AlphaFoldDB" id="A0A8G1RB36"/>
<feature type="transmembrane region" description="Helical" evidence="1">
    <location>
        <begin position="12"/>
        <end position="42"/>
    </location>
</feature>
<dbReference type="GeneID" id="37162483"/>
<reference evidence="2 3" key="1">
    <citation type="submission" date="2018-02" db="EMBL/GenBank/DDBJ databases">
        <title>The genomes of Aspergillus section Nigri reveals drivers in fungal speciation.</title>
        <authorList>
            <consortium name="DOE Joint Genome Institute"/>
            <person name="Vesth T.C."/>
            <person name="Nybo J."/>
            <person name="Theobald S."/>
            <person name="Brandl J."/>
            <person name="Frisvad J.C."/>
            <person name="Nielsen K.F."/>
            <person name="Lyhne E.K."/>
            <person name="Kogle M.E."/>
            <person name="Kuo A."/>
            <person name="Riley R."/>
            <person name="Clum A."/>
            <person name="Nolan M."/>
            <person name="Lipzen A."/>
            <person name="Salamov A."/>
            <person name="Henrissat B."/>
            <person name="Wiebenga A."/>
            <person name="De vries R.P."/>
            <person name="Grigoriev I.V."/>
            <person name="Mortensen U.H."/>
            <person name="Andersen M.R."/>
            <person name="Baker S.E."/>
        </authorList>
    </citation>
    <scope>NUCLEOTIDE SEQUENCE [LARGE SCALE GENOMIC DNA]</scope>
    <source>
        <strain evidence="2 3">CBS 112811</strain>
    </source>
</reference>
<keyword evidence="1" id="KW-0472">Membrane</keyword>
<keyword evidence="1" id="KW-0812">Transmembrane</keyword>
<evidence type="ECO:0000313" key="2">
    <source>
        <dbReference type="EMBL" id="RAH63401.1"/>
    </source>
</evidence>
<keyword evidence="3" id="KW-1185">Reference proteome</keyword>
<dbReference type="Proteomes" id="UP000249526">
    <property type="component" value="Unassembled WGS sequence"/>
</dbReference>
<dbReference type="RefSeq" id="XP_025521323.1">
    <property type="nucleotide sequence ID" value="XM_025659081.1"/>
</dbReference>
<gene>
    <name evidence="2" type="ORF">BO85DRAFT_444683</name>
</gene>
<name>A0A8G1RB36_9EURO</name>
<evidence type="ECO:0000313" key="3">
    <source>
        <dbReference type="Proteomes" id="UP000249526"/>
    </source>
</evidence>
<dbReference type="EMBL" id="KZ825054">
    <property type="protein sequence ID" value="RAH63401.1"/>
    <property type="molecule type" value="Genomic_DNA"/>
</dbReference>
<organism evidence="2 3">
    <name type="scientific">Aspergillus piperis CBS 112811</name>
    <dbReference type="NCBI Taxonomy" id="1448313"/>
    <lineage>
        <taxon>Eukaryota</taxon>
        <taxon>Fungi</taxon>
        <taxon>Dikarya</taxon>
        <taxon>Ascomycota</taxon>
        <taxon>Pezizomycotina</taxon>
        <taxon>Eurotiomycetes</taxon>
        <taxon>Eurotiomycetidae</taxon>
        <taxon>Eurotiales</taxon>
        <taxon>Aspergillaceae</taxon>
        <taxon>Aspergillus</taxon>
        <taxon>Aspergillus subgen. Circumdati</taxon>
    </lineage>
</organism>
<evidence type="ECO:0000256" key="1">
    <source>
        <dbReference type="SAM" id="Phobius"/>
    </source>
</evidence>
<accession>A0A8G1RB36</accession>
<sequence length="69" mass="8171">MGRFWVAWFWGGYLSTLLLLFCCSCYVLLYVMLIAFVSACLVRYHHILSCYIWEKPWVLSGVHGNYLTR</sequence>
<proteinExistence type="predicted"/>
<protein>
    <submittedName>
        <fullName evidence="2">Uncharacterized protein</fullName>
    </submittedName>
</protein>
<keyword evidence="1" id="KW-1133">Transmembrane helix</keyword>